<evidence type="ECO:0000259" key="5">
    <source>
        <dbReference type="PROSITE" id="PS50931"/>
    </source>
</evidence>
<dbReference type="Gene3D" id="3.40.190.10">
    <property type="entry name" value="Periplasmic binding protein-like II"/>
    <property type="match status" value="2"/>
</dbReference>
<dbReference type="GO" id="GO:0003700">
    <property type="term" value="F:DNA-binding transcription factor activity"/>
    <property type="evidence" value="ECO:0007669"/>
    <property type="project" value="InterPro"/>
</dbReference>
<evidence type="ECO:0000313" key="7">
    <source>
        <dbReference type="Proteomes" id="UP000245539"/>
    </source>
</evidence>
<dbReference type="Pfam" id="PF00126">
    <property type="entry name" value="HTH_1"/>
    <property type="match status" value="1"/>
</dbReference>
<dbReference type="Pfam" id="PF03466">
    <property type="entry name" value="LysR_substrate"/>
    <property type="match status" value="1"/>
</dbReference>
<dbReference type="Gene3D" id="1.10.10.10">
    <property type="entry name" value="Winged helix-like DNA-binding domain superfamily/Winged helix DNA-binding domain"/>
    <property type="match status" value="1"/>
</dbReference>
<dbReference type="GO" id="GO:0006351">
    <property type="term" value="P:DNA-templated transcription"/>
    <property type="evidence" value="ECO:0007669"/>
    <property type="project" value="TreeGrafter"/>
</dbReference>
<proteinExistence type="inferred from homology"/>
<comment type="caution">
    <text evidence="6">The sequence shown here is derived from an EMBL/GenBank/DDBJ whole genome shotgun (WGS) entry which is preliminary data.</text>
</comment>
<evidence type="ECO:0000256" key="2">
    <source>
        <dbReference type="ARBA" id="ARBA00023015"/>
    </source>
</evidence>
<dbReference type="PROSITE" id="PS50931">
    <property type="entry name" value="HTH_LYSR"/>
    <property type="match status" value="1"/>
</dbReference>
<dbReference type="InterPro" id="IPR036390">
    <property type="entry name" value="WH_DNA-bd_sf"/>
</dbReference>
<dbReference type="CDD" id="cd08432">
    <property type="entry name" value="PBP2_GcdR_TrpI_HvrB_AmpR_like"/>
    <property type="match status" value="1"/>
</dbReference>
<dbReference type="InterPro" id="IPR000847">
    <property type="entry name" value="LysR_HTH_N"/>
</dbReference>
<keyword evidence="3" id="KW-0238">DNA-binding</keyword>
<dbReference type="AlphaFoldDB" id="A0A317C143"/>
<dbReference type="PANTHER" id="PTHR30537:SF26">
    <property type="entry name" value="GLYCINE CLEAVAGE SYSTEM TRANSCRIPTIONAL ACTIVATOR"/>
    <property type="match status" value="1"/>
</dbReference>
<dbReference type="RefSeq" id="WP_109839998.1">
    <property type="nucleotide sequence ID" value="NZ_QGKM01000125.1"/>
</dbReference>
<evidence type="ECO:0000256" key="3">
    <source>
        <dbReference type="ARBA" id="ARBA00023125"/>
    </source>
</evidence>
<evidence type="ECO:0000256" key="1">
    <source>
        <dbReference type="ARBA" id="ARBA00009437"/>
    </source>
</evidence>
<dbReference type="EMBL" id="QGKM01000125">
    <property type="protein sequence ID" value="PWQ92067.1"/>
    <property type="molecule type" value="Genomic_DNA"/>
</dbReference>
<dbReference type="InterPro" id="IPR005119">
    <property type="entry name" value="LysR_subst-bd"/>
</dbReference>
<keyword evidence="2" id="KW-0805">Transcription regulation</keyword>
<dbReference type="OrthoDB" id="6787458at2"/>
<keyword evidence="7" id="KW-1185">Reference proteome</keyword>
<dbReference type="InterPro" id="IPR058163">
    <property type="entry name" value="LysR-type_TF_proteobact-type"/>
</dbReference>
<feature type="domain" description="HTH lysR-type" evidence="5">
    <location>
        <begin position="6"/>
        <end position="63"/>
    </location>
</feature>
<evidence type="ECO:0000256" key="4">
    <source>
        <dbReference type="ARBA" id="ARBA00023163"/>
    </source>
</evidence>
<protein>
    <submittedName>
        <fullName evidence="6">Transcriptional regulator</fullName>
    </submittedName>
</protein>
<gene>
    <name evidence="6" type="ORF">DKW60_23070</name>
</gene>
<dbReference type="GO" id="GO:0043565">
    <property type="term" value="F:sequence-specific DNA binding"/>
    <property type="evidence" value="ECO:0007669"/>
    <property type="project" value="TreeGrafter"/>
</dbReference>
<organism evidence="6 7">
    <name type="scientific">Leucothrix pacifica</name>
    <dbReference type="NCBI Taxonomy" id="1247513"/>
    <lineage>
        <taxon>Bacteria</taxon>
        <taxon>Pseudomonadati</taxon>
        <taxon>Pseudomonadota</taxon>
        <taxon>Gammaproteobacteria</taxon>
        <taxon>Thiotrichales</taxon>
        <taxon>Thiotrichaceae</taxon>
        <taxon>Leucothrix</taxon>
    </lineage>
</organism>
<dbReference type="FunFam" id="1.10.10.10:FF:000038">
    <property type="entry name" value="Glycine cleavage system transcriptional activator"/>
    <property type="match status" value="1"/>
</dbReference>
<accession>A0A317C143</accession>
<name>A0A317C143_9GAMM</name>
<dbReference type="Proteomes" id="UP000245539">
    <property type="component" value="Unassembled WGS sequence"/>
</dbReference>
<comment type="similarity">
    <text evidence="1">Belongs to the LysR transcriptional regulatory family.</text>
</comment>
<reference evidence="6 7" key="1">
    <citation type="submission" date="2018-05" db="EMBL/GenBank/DDBJ databases">
        <title>Leucothrix arctica sp. nov., isolated from Arctic seawater.</title>
        <authorList>
            <person name="Choi A."/>
            <person name="Baek K."/>
        </authorList>
    </citation>
    <scope>NUCLEOTIDE SEQUENCE [LARGE SCALE GENOMIC DNA]</scope>
    <source>
        <strain evidence="6 7">JCM 18388</strain>
    </source>
</reference>
<dbReference type="PANTHER" id="PTHR30537">
    <property type="entry name" value="HTH-TYPE TRANSCRIPTIONAL REGULATOR"/>
    <property type="match status" value="1"/>
</dbReference>
<dbReference type="SUPFAM" id="SSF53850">
    <property type="entry name" value="Periplasmic binding protein-like II"/>
    <property type="match status" value="1"/>
</dbReference>
<keyword evidence="4" id="KW-0804">Transcription</keyword>
<dbReference type="PRINTS" id="PR00039">
    <property type="entry name" value="HTHLYSR"/>
</dbReference>
<dbReference type="InterPro" id="IPR036388">
    <property type="entry name" value="WH-like_DNA-bd_sf"/>
</dbReference>
<sequence>MNRRIPPLNSLRSFEAAGRHLSFTRAAEELCVTQAAISHQVRALEENLGVILFKRLPRKLVMTAAGYALLPEITASLDRIESAVQEVKQREGIKEQGLSIRVAPSFASTWLSPRLKDFWQKYPDINLRLYHSHLPVEFGQTEIDLGITYGDGRWKDVEVYPLLKLGFFPVCSPDLLEDETVDLPRLLSSYNLLHDADYRCWKSWLDEAGIQGVNAYRGQVIDDTNVLIRAAIDGQGIALGSEVFAAEYLESGQLVRLSDETLCNDEAYFLVCPEAHLLREPVATFKQWILSQL</sequence>
<evidence type="ECO:0000313" key="6">
    <source>
        <dbReference type="EMBL" id="PWQ92067.1"/>
    </source>
</evidence>
<dbReference type="NCBIfam" id="NF008352">
    <property type="entry name" value="PRK11139.1"/>
    <property type="match status" value="1"/>
</dbReference>
<dbReference type="SUPFAM" id="SSF46785">
    <property type="entry name" value="Winged helix' DNA-binding domain"/>
    <property type="match status" value="1"/>
</dbReference>